<keyword evidence="4 6" id="KW-0503">Monooxygenase</keyword>
<reference evidence="6 7" key="1">
    <citation type="submission" date="2017-05" db="EMBL/GenBank/DDBJ databases">
        <authorList>
            <person name="Song R."/>
            <person name="Chenine A.L."/>
            <person name="Ruprecht R.M."/>
        </authorList>
    </citation>
    <scope>NUCLEOTIDE SEQUENCE [LARGE SCALE GENOMIC DNA]</scope>
    <source>
        <strain evidence="6 7">DSM 26136</strain>
    </source>
</reference>
<dbReference type="EMBL" id="CP021455">
    <property type="protein sequence ID" value="ARU05988.1"/>
    <property type="molecule type" value="Genomic_DNA"/>
</dbReference>
<evidence type="ECO:0000313" key="7">
    <source>
        <dbReference type="Proteomes" id="UP000196138"/>
    </source>
</evidence>
<evidence type="ECO:0000259" key="5">
    <source>
        <dbReference type="Pfam" id="PF00296"/>
    </source>
</evidence>
<dbReference type="InterPro" id="IPR036661">
    <property type="entry name" value="Luciferase-like_sf"/>
</dbReference>
<organism evidence="6 7">
    <name type="scientific">Comamonas serinivorans</name>
    <dbReference type="NCBI Taxonomy" id="1082851"/>
    <lineage>
        <taxon>Bacteria</taxon>
        <taxon>Pseudomonadati</taxon>
        <taxon>Pseudomonadota</taxon>
        <taxon>Betaproteobacteria</taxon>
        <taxon>Burkholderiales</taxon>
        <taxon>Comamonadaceae</taxon>
        <taxon>Comamonas</taxon>
    </lineage>
</organism>
<dbReference type="Proteomes" id="UP000196138">
    <property type="component" value="Chromosome"/>
</dbReference>
<keyword evidence="3" id="KW-0560">Oxidoreductase</keyword>
<dbReference type="InterPro" id="IPR011251">
    <property type="entry name" value="Luciferase-like_dom"/>
</dbReference>
<dbReference type="KEGG" id="cser:CCO03_16105"/>
<dbReference type="OrthoDB" id="9814695at2"/>
<dbReference type="PANTHER" id="PTHR42847:SF9">
    <property type="entry name" value="BLL6451 PROTEIN"/>
    <property type="match status" value="1"/>
</dbReference>
<protein>
    <submittedName>
        <fullName evidence="6">Alkanesulfonate monooxygenase</fullName>
    </submittedName>
</protein>
<proteinExistence type="predicted"/>
<sequence>MGVQFIGMIQPNEISETFAQRGANVNPAFVRAFAQAHEHAGFDRVLVPSSGTSPDTVLTVTYAALATQRIHFLLAHRPGFVAPTLAARQFATLDQYIDGRLAVHYITGGSDADQARDGDFVGHDERYARSDEYLEVLRKVWTADQPFDHEGKFYRFENAWSEVKPVQQPYVPIFFGGASAPALEVAGKHADVYALWGESLSQAESLVSQVRASAARHQRDIGFSISFRPILGRTEGEAWDKAARILEDTQALQAKSGIAQGFARGGPAQSVGAQRLLADAAKGDVVDERLWTALAKQTGGRSNSTSLVGTPEQVADALLKYHALGIERFLIRGFDPLLDAVEYGRELIPLVREKVAAREAQAQTQALALSRKAA</sequence>
<dbReference type="SUPFAM" id="SSF51679">
    <property type="entry name" value="Bacterial luciferase-like"/>
    <property type="match status" value="1"/>
</dbReference>
<keyword evidence="2" id="KW-0288">FMN</keyword>
<dbReference type="CDD" id="cd01094">
    <property type="entry name" value="Alkanesulfonate_monoxygenase"/>
    <property type="match status" value="1"/>
</dbReference>
<feature type="domain" description="Luciferase-like" evidence="5">
    <location>
        <begin position="19"/>
        <end position="327"/>
    </location>
</feature>
<accession>A0A1Y0ER59</accession>
<dbReference type="PANTHER" id="PTHR42847">
    <property type="entry name" value="ALKANESULFONATE MONOOXYGENASE"/>
    <property type="match status" value="1"/>
</dbReference>
<evidence type="ECO:0000256" key="1">
    <source>
        <dbReference type="ARBA" id="ARBA00022630"/>
    </source>
</evidence>
<name>A0A1Y0ER59_9BURK</name>
<keyword evidence="1" id="KW-0285">Flavoprotein</keyword>
<evidence type="ECO:0000256" key="2">
    <source>
        <dbReference type="ARBA" id="ARBA00022643"/>
    </source>
</evidence>
<dbReference type="RefSeq" id="WP_087282685.1">
    <property type="nucleotide sequence ID" value="NZ_CP021455.1"/>
</dbReference>
<keyword evidence="7" id="KW-1185">Reference proteome</keyword>
<gene>
    <name evidence="6" type="ORF">CCO03_16105</name>
</gene>
<evidence type="ECO:0000313" key="6">
    <source>
        <dbReference type="EMBL" id="ARU05988.1"/>
    </source>
</evidence>
<dbReference type="Gene3D" id="3.20.20.30">
    <property type="entry name" value="Luciferase-like domain"/>
    <property type="match status" value="1"/>
</dbReference>
<evidence type="ECO:0000256" key="3">
    <source>
        <dbReference type="ARBA" id="ARBA00023002"/>
    </source>
</evidence>
<dbReference type="GO" id="GO:0046306">
    <property type="term" value="P:alkanesulfonate catabolic process"/>
    <property type="evidence" value="ECO:0007669"/>
    <property type="project" value="TreeGrafter"/>
</dbReference>
<dbReference type="InterPro" id="IPR050172">
    <property type="entry name" value="SsuD_RutA_monooxygenase"/>
</dbReference>
<dbReference type="AlphaFoldDB" id="A0A1Y0ER59"/>
<dbReference type="GO" id="GO:0008726">
    <property type="term" value="F:alkanesulfonate monooxygenase activity"/>
    <property type="evidence" value="ECO:0007669"/>
    <property type="project" value="TreeGrafter"/>
</dbReference>
<evidence type="ECO:0000256" key="4">
    <source>
        <dbReference type="ARBA" id="ARBA00023033"/>
    </source>
</evidence>
<dbReference type="Pfam" id="PF00296">
    <property type="entry name" value="Bac_luciferase"/>
    <property type="match status" value="1"/>
</dbReference>